<protein>
    <submittedName>
        <fullName evidence="1">Uncharacterized protein</fullName>
    </submittedName>
</protein>
<name>X0WMI3_9ZZZZ</name>
<organism evidence="1">
    <name type="scientific">marine sediment metagenome</name>
    <dbReference type="NCBI Taxonomy" id="412755"/>
    <lineage>
        <taxon>unclassified sequences</taxon>
        <taxon>metagenomes</taxon>
        <taxon>ecological metagenomes</taxon>
    </lineage>
</organism>
<comment type="caution">
    <text evidence="1">The sequence shown here is derived from an EMBL/GenBank/DDBJ whole genome shotgun (WGS) entry which is preliminary data.</text>
</comment>
<dbReference type="AlphaFoldDB" id="X0WMI3"/>
<proteinExistence type="predicted"/>
<evidence type="ECO:0000313" key="1">
    <source>
        <dbReference type="EMBL" id="GAG31850.1"/>
    </source>
</evidence>
<accession>X0WMI3</accession>
<gene>
    <name evidence="1" type="ORF">S01H1_68403</name>
</gene>
<sequence length="33" mass="3884">MKLVENHKNNYGLNTCLAAIGLPKSTWYYQKRE</sequence>
<reference evidence="1" key="1">
    <citation type="journal article" date="2014" name="Front. Microbiol.">
        <title>High frequency of phylogenetically diverse reductive dehalogenase-homologous genes in deep subseafloor sedimentary metagenomes.</title>
        <authorList>
            <person name="Kawai M."/>
            <person name="Futagami T."/>
            <person name="Toyoda A."/>
            <person name="Takaki Y."/>
            <person name="Nishi S."/>
            <person name="Hori S."/>
            <person name="Arai W."/>
            <person name="Tsubouchi T."/>
            <person name="Morono Y."/>
            <person name="Uchiyama I."/>
            <person name="Ito T."/>
            <person name="Fujiyama A."/>
            <person name="Inagaki F."/>
            <person name="Takami H."/>
        </authorList>
    </citation>
    <scope>NUCLEOTIDE SEQUENCE</scope>
    <source>
        <strain evidence="1">Expedition CK06-06</strain>
    </source>
</reference>
<feature type="non-terminal residue" evidence="1">
    <location>
        <position position="33"/>
    </location>
</feature>
<dbReference type="EMBL" id="BARS01045363">
    <property type="protein sequence ID" value="GAG31850.1"/>
    <property type="molecule type" value="Genomic_DNA"/>
</dbReference>